<organism evidence="2 3">
    <name type="scientific">Nocardioides psychrotolerans</name>
    <dbReference type="NCBI Taxonomy" id="1005945"/>
    <lineage>
        <taxon>Bacteria</taxon>
        <taxon>Bacillati</taxon>
        <taxon>Actinomycetota</taxon>
        <taxon>Actinomycetes</taxon>
        <taxon>Propionibacteriales</taxon>
        <taxon>Nocardioidaceae</taxon>
        <taxon>Nocardioides</taxon>
    </lineage>
</organism>
<feature type="region of interest" description="Disordered" evidence="1">
    <location>
        <begin position="86"/>
        <end position="139"/>
    </location>
</feature>
<dbReference type="AlphaFoldDB" id="A0A1I3GEN2"/>
<reference evidence="2 3" key="1">
    <citation type="submission" date="2016-10" db="EMBL/GenBank/DDBJ databases">
        <authorList>
            <person name="de Groot N.N."/>
        </authorList>
    </citation>
    <scope>NUCLEOTIDE SEQUENCE [LARGE SCALE GENOMIC DNA]</scope>
    <source>
        <strain evidence="2 3">CGMCC 1.11156</strain>
    </source>
</reference>
<evidence type="ECO:0000313" key="3">
    <source>
        <dbReference type="Proteomes" id="UP000198649"/>
    </source>
</evidence>
<name>A0A1I3GEN2_9ACTN</name>
<evidence type="ECO:0000313" key="2">
    <source>
        <dbReference type="EMBL" id="SFI21702.1"/>
    </source>
</evidence>
<dbReference type="STRING" id="1005945.SAMN05216561_10699"/>
<dbReference type="RefSeq" id="WP_091112332.1">
    <property type="nucleotide sequence ID" value="NZ_BKAF01000031.1"/>
</dbReference>
<feature type="compositionally biased region" description="Polar residues" evidence="1">
    <location>
        <begin position="94"/>
        <end position="109"/>
    </location>
</feature>
<protein>
    <submittedName>
        <fullName evidence="2">Uncharacterized protein</fullName>
    </submittedName>
</protein>
<gene>
    <name evidence="2" type="ORF">SAMN05216561_10699</name>
</gene>
<evidence type="ECO:0000256" key="1">
    <source>
        <dbReference type="SAM" id="MobiDB-lite"/>
    </source>
</evidence>
<accession>A0A1I3GEN2</accession>
<keyword evidence="3" id="KW-1185">Reference proteome</keyword>
<dbReference type="EMBL" id="FOQG01000006">
    <property type="protein sequence ID" value="SFI21702.1"/>
    <property type="molecule type" value="Genomic_DNA"/>
</dbReference>
<dbReference type="OrthoDB" id="3790815at2"/>
<sequence>MSDDRELSPEQEERVRRLLAEARVEEPIPGDVAGRLDRVLARLADGEPDHDPAEVVELASRRRRKVTTLLVAAAVVVAVGVGASQLSPDRFDTSADSATSGSVPESTGQEELLDSGAAGSADAEVPAPAEAPPAPFNESGEASAYALEMARPTRIRPAFFGDDVARVRSRLARSSLSAQSPTDRGDVSADAARSSMCEPAAWGPGDLYVVRYVGNPAVLAFRPAAGDTQVVDLLQCGTADILRSVTLPGS</sequence>
<dbReference type="Proteomes" id="UP000198649">
    <property type="component" value="Unassembled WGS sequence"/>
</dbReference>
<proteinExistence type="predicted"/>